<dbReference type="EMBL" id="VOBR01000013">
    <property type="protein sequence ID" value="TWP50162.1"/>
    <property type="molecule type" value="Genomic_DNA"/>
</dbReference>
<evidence type="ECO:0000256" key="2">
    <source>
        <dbReference type="SAM" id="Phobius"/>
    </source>
</evidence>
<gene>
    <name evidence="4" type="ORF">FKR81_20820</name>
</gene>
<evidence type="ECO:0000313" key="4">
    <source>
        <dbReference type="EMBL" id="TWP50162.1"/>
    </source>
</evidence>
<keyword evidence="2" id="KW-1133">Transmembrane helix</keyword>
<dbReference type="RefSeq" id="WP_146353785.1">
    <property type="nucleotide sequence ID" value="NZ_VOBR01000013.1"/>
</dbReference>
<dbReference type="AlphaFoldDB" id="A0A563ERE8"/>
<evidence type="ECO:0000256" key="1">
    <source>
        <dbReference type="SAM" id="MobiDB-lite"/>
    </source>
</evidence>
<keyword evidence="2" id="KW-0812">Transmembrane</keyword>
<dbReference type="InterPro" id="IPR058330">
    <property type="entry name" value="DUF8017"/>
</dbReference>
<comment type="caution">
    <text evidence="4">The sequence shown here is derived from an EMBL/GenBank/DDBJ whole genome shotgun (WGS) entry which is preliminary data.</text>
</comment>
<accession>A0A563ERE8</accession>
<keyword evidence="5" id="KW-1185">Reference proteome</keyword>
<evidence type="ECO:0000313" key="5">
    <source>
        <dbReference type="Proteomes" id="UP000316639"/>
    </source>
</evidence>
<feature type="compositionally biased region" description="Gly residues" evidence="1">
    <location>
        <begin position="1"/>
        <end position="21"/>
    </location>
</feature>
<keyword evidence="2" id="KW-0472">Membrane</keyword>
<feature type="region of interest" description="Disordered" evidence="1">
    <location>
        <begin position="96"/>
        <end position="131"/>
    </location>
</feature>
<feature type="domain" description="DUF8017" evidence="3">
    <location>
        <begin position="128"/>
        <end position="313"/>
    </location>
</feature>
<organism evidence="4 5">
    <name type="scientific">Lentzea tibetensis</name>
    <dbReference type="NCBI Taxonomy" id="2591470"/>
    <lineage>
        <taxon>Bacteria</taxon>
        <taxon>Bacillati</taxon>
        <taxon>Actinomycetota</taxon>
        <taxon>Actinomycetes</taxon>
        <taxon>Pseudonocardiales</taxon>
        <taxon>Pseudonocardiaceae</taxon>
        <taxon>Lentzea</taxon>
    </lineage>
</organism>
<name>A0A563ERE8_9PSEU</name>
<dbReference type="OrthoDB" id="3697544at2"/>
<evidence type="ECO:0000259" key="3">
    <source>
        <dbReference type="Pfam" id="PF26056"/>
    </source>
</evidence>
<dbReference type="Pfam" id="PF26056">
    <property type="entry name" value="DUF8017"/>
    <property type="match status" value="1"/>
</dbReference>
<sequence>MTYPGGGQGGWGDQSGQGGWGQSDYGDYGTDRYPTTGGFPQQGYGSSYGGLGVFSGGDEPPKKDNKKLWLVIGAVVLVLLVAGGITTLLLVNNKATPPVTQSTTDTPTTTEETSEEPSTTTPPKSDCTPRKSGMTCVATSLGYNYDVPKGWAATEDRLPIPSMTGVTLTGVSSYGAYKCDGKEFTKGTNGGALVDKGDLNKVAGDLAKAVATDFYSGATANVTVGQPKPVKFPHKTKDGKDITVEGVQVDAAITTSGNKCLATKGVVKVLLLVGTTKFHALVVNGDLEGGGGGDNPPLMKDAELQTMIDSLTPTS</sequence>
<proteinExistence type="predicted"/>
<feature type="region of interest" description="Disordered" evidence="1">
    <location>
        <begin position="1"/>
        <end position="44"/>
    </location>
</feature>
<protein>
    <recommendedName>
        <fullName evidence="3">DUF8017 domain-containing protein</fullName>
    </recommendedName>
</protein>
<reference evidence="4 5" key="1">
    <citation type="submission" date="2019-07" db="EMBL/GenBank/DDBJ databases">
        <title>Lentzea xizangensis sp. nov., isolated from Qinghai-Tibetan Plateau Soils.</title>
        <authorList>
            <person name="Huang J."/>
        </authorList>
    </citation>
    <scope>NUCLEOTIDE SEQUENCE [LARGE SCALE GENOMIC DNA]</scope>
    <source>
        <strain evidence="4 5">FXJ1.1311</strain>
    </source>
</reference>
<feature type="transmembrane region" description="Helical" evidence="2">
    <location>
        <begin position="68"/>
        <end position="91"/>
    </location>
</feature>
<feature type="compositionally biased region" description="Low complexity" evidence="1">
    <location>
        <begin position="96"/>
        <end position="125"/>
    </location>
</feature>
<dbReference type="Proteomes" id="UP000316639">
    <property type="component" value="Unassembled WGS sequence"/>
</dbReference>